<dbReference type="InterPro" id="IPR043472">
    <property type="entry name" value="Macro_dom-like"/>
</dbReference>
<dbReference type="RefSeq" id="WP_310258210.1">
    <property type="nucleotide sequence ID" value="NZ_JAVDWA010000003.1"/>
</dbReference>
<sequence>MFTIKQHWDTKEQQEVLLVGLFQEPKFSGVMTDIDQGLQGNLLELIKDGDISNKPKSIKKLNTLNKIGTKRIYFAGLGKREDVTYEKIRNTFGRAVQEISKEKKTHFAVLLDTFLTDQLSVEKTAHAFSEAAGTAVYQFENYKKKSNEPDKKLEQVTVYTEKNEAEAGLTSGYAYAKGINFARDLVNTPGNLLTPVDLAAEAIDTALEYGMEYEILEKEDMERLGMGAILAVSQGSDQPPKMITVKYQGRKTCDSVVALVGKGLTFDAGGYSIKPAANMHEMKSDMGGSAAVLGAMEAVGRLKPEVNILFVIPSSENLINGAAMKPGDVITSLSGKTIEVRNTDAEGRLILADAITYAKEQGAEFIVDVATLTGGVLVALGDCTTGALTNDEVFYGKMKQSAEEEAELLWLLPSFQPYKDMLKSSDVADLNNSTGRLGHAITGGLFVGEFAEKTPWVHLDIAGTAYSSRSSELGPRGATGVMVRTLTNFVRNFKAE</sequence>
<dbReference type="Proteomes" id="UP001258181">
    <property type="component" value="Unassembled WGS sequence"/>
</dbReference>
<evidence type="ECO:0000256" key="3">
    <source>
        <dbReference type="ARBA" id="ARBA00009528"/>
    </source>
</evidence>
<evidence type="ECO:0000256" key="2">
    <source>
        <dbReference type="ARBA" id="ARBA00000967"/>
    </source>
</evidence>
<keyword evidence="11" id="KW-1185">Reference proteome</keyword>
<dbReference type="GO" id="GO:0004177">
    <property type="term" value="F:aminopeptidase activity"/>
    <property type="evidence" value="ECO:0007669"/>
    <property type="project" value="UniProtKB-KW"/>
</dbReference>
<feature type="binding site" evidence="8">
    <location>
        <position position="262"/>
    </location>
    <ligand>
        <name>Mn(2+)</name>
        <dbReference type="ChEBI" id="CHEBI:29035"/>
        <label>2</label>
    </ligand>
</feature>
<dbReference type="CDD" id="cd00433">
    <property type="entry name" value="Peptidase_M17"/>
    <property type="match status" value="1"/>
</dbReference>
<dbReference type="PROSITE" id="PS00631">
    <property type="entry name" value="CYTOSOL_AP"/>
    <property type="match status" value="1"/>
</dbReference>
<comment type="caution">
    <text evidence="10">The sequence shown here is derived from an EMBL/GenBank/DDBJ whole genome shotgun (WGS) entry which is preliminary data.</text>
</comment>
<evidence type="ECO:0000259" key="9">
    <source>
        <dbReference type="PROSITE" id="PS00631"/>
    </source>
</evidence>
<evidence type="ECO:0000256" key="4">
    <source>
        <dbReference type="ARBA" id="ARBA00022438"/>
    </source>
</evidence>
<evidence type="ECO:0000256" key="8">
    <source>
        <dbReference type="HAMAP-Rule" id="MF_00181"/>
    </source>
</evidence>
<dbReference type="InterPro" id="IPR000819">
    <property type="entry name" value="Peptidase_M17_C"/>
</dbReference>
<dbReference type="HAMAP" id="MF_00181">
    <property type="entry name" value="Cytosol_peptidase_M17"/>
    <property type="match status" value="1"/>
</dbReference>
<comment type="function">
    <text evidence="7 8">Presumably involved in the processing and regular turnover of intracellular proteins. Catalyzes the removal of unsubstituted N-terminal amino acids from various peptides.</text>
</comment>
<dbReference type="PANTHER" id="PTHR11963">
    <property type="entry name" value="LEUCINE AMINOPEPTIDASE-RELATED"/>
    <property type="match status" value="1"/>
</dbReference>
<dbReference type="EC" id="3.4.11.10" evidence="8"/>
<feature type="binding site" evidence="8">
    <location>
        <position position="267"/>
    </location>
    <ligand>
        <name>Mn(2+)</name>
        <dbReference type="ChEBI" id="CHEBI:29035"/>
        <label>2</label>
    </ligand>
</feature>
<dbReference type="EMBL" id="JAVDWA010000003">
    <property type="protein sequence ID" value="MDR7072871.1"/>
    <property type="molecule type" value="Genomic_DNA"/>
</dbReference>
<evidence type="ECO:0000256" key="5">
    <source>
        <dbReference type="ARBA" id="ARBA00022670"/>
    </source>
</evidence>
<proteinExistence type="inferred from homology"/>
<dbReference type="PRINTS" id="PR00481">
    <property type="entry name" value="LAMNOPPTDASE"/>
</dbReference>
<dbReference type="NCBIfam" id="NF002073">
    <property type="entry name" value="PRK00913.1-2"/>
    <property type="match status" value="1"/>
</dbReference>
<dbReference type="Pfam" id="PF00883">
    <property type="entry name" value="Peptidase_M17"/>
    <property type="match status" value="1"/>
</dbReference>
<comment type="catalytic activity">
    <reaction evidence="2 8">
        <text>Release of an N-terminal amino acid, preferentially leucine, but not glutamic or aspartic acids.</text>
        <dbReference type="EC" id="3.4.11.10"/>
    </reaction>
</comment>
<dbReference type="NCBIfam" id="NF002083">
    <property type="entry name" value="PRK00913.3-5"/>
    <property type="match status" value="1"/>
</dbReference>
<dbReference type="Gene3D" id="3.40.220.10">
    <property type="entry name" value="Leucine Aminopeptidase, subunit E, domain 1"/>
    <property type="match status" value="1"/>
</dbReference>
<comment type="catalytic activity">
    <reaction evidence="1 8">
        <text>Release of an N-terminal amino acid, Xaa-|-Yaa-, in which Xaa is preferably Leu, but may be other amino acids including Pro although not Arg or Lys, and Yaa may be Pro. Amino acid amides and methyl esters are also readily hydrolyzed, but rates on arylamides are exceedingly low.</text>
        <dbReference type="EC" id="3.4.11.1"/>
    </reaction>
</comment>
<keyword evidence="5 8" id="KW-0645">Protease</keyword>
<dbReference type="SUPFAM" id="SSF52949">
    <property type="entry name" value="Macro domain-like"/>
    <property type="match status" value="1"/>
</dbReference>
<evidence type="ECO:0000256" key="1">
    <source>
        <dbReference type="ARBA" id="ARBA00000135"/>
    </source>
</evidence>
<dbReference type="PANTHER" id="PTHR11963:SF23">
    <property type="entry name" value="CYTOSOL AMINOPEPTIDASE"/>
    <property type="match status" value="1"/>
</dbReference>
<keyword evidence="8" id="KW-0963">Cytoplasm</keyword>
<dbReference type="InterPro" id="IPR011356">
    <property type="entry name" value="Leucine_aapep/pepB"/>
</dbReference>
<dbReference type="InterPro" id="IPR008283">
    <property type="entry name" value="Peptidase_M17_N"/>
</dbReference>
<evidence type="ECO:0000256" key="6">
    <source>
        <dbReference type="ARBA" id="ARBA00022801"/>
    </source>
</evidence>
<evidence type="ECO:0000313" key="11">
    <source>
        <dbReference type="Proteomes" id="UP001258181"/>
    </source>
</evidence>
<comment type="similarity">
    <text evidence="3 8">Belongs to the peptidase M17 family.</text>
</comment>
<keyword evidence="6 8" id="KW-0378">Hydrolase</keyword>
<comment type="subcellular location">
    <subcellularLocation>
        <location evidence="8">Cytoplasm</location>
    </subcellularLocation>
</comment>
<dbReference type="NCBIfam" id="NF002074">
    <property type="entry name" value="PRK00913.1-4"/>
    <property type="match status" value="1"/>
</dbReference>
<feature type="binding site" evidence="8">
    <location>
        <position position="344"/>
    </location>
    <ligand>
        <name>Mn(2+)</name>
        <dbReference type="ChEBI" id="CHEBI:29035"/>
        <label>1</label>
    </ligand>
</feature>
<organism evidence="10 11">
    <name type="scientific">Fictibacillus barbaricus</name>
    <dbReference type="NCBI Taxonomy" id="182136"/>
    <lineage>
        <taxon>Bacteria</taxon>
        <taxon>Bacillati</taxon>
        <taxon>Bacillota</taxon>
        <taxon>Bacilli</taxon>
        <taxon>Bacillales</taxon>
        <taxon>Fictibacillaceae</taxon>
        <taxon>Fictibacillus</taxon>
    </lineage>
</organism>
<accession>A0ABU1U0D4</accession>
<dbReference type="Gene3D" id="3.40.630.10">
    <property type="entry name" value="Zn peptidases"/>
    <property type="match status" value="1"/>
</dbReference>
<feature type="binding site" evidence="8">
    <location>
        <position position="346"/>
    </location>
    <ligand>
        <name>Mn(2+)</name>
        <dbReference type="ChEBI" id="CHEBI:29035"/>
        <label>1</label>
    </ligand>
</feature>
<feature type="binding site" evidence="8">
    <location>
        <position position="346"/>
    </location>
    <ligand>
        <name>Mn(2+)</name>
        <dbReference type="ChEBI" id="CHEBI:29035"/>
        <label>2</label>
    </ligand>
</feature>
<keyword evidence="8" id="KW-0464">Manganese</keyword>
<evidence type="ECO:0000256" key="7">
    <source>
        <dbReference type="ARBA" id="ARBA00049972"/>
    </source>
</evidence>
<dbReference type="EC" id="3.4.11.1" evidence="8"/>
<feature type="binding site" evidence="8">
    <location>
        <position position="267"/>
    </location>
    <ligand>
        <name>Mn(2+)</name>
        <dbReference type="ChEBI" id="CHEBI:29035"/>
        <label>1</label>
    </ligand>
</feature>
<gene>
    <name evidence="8" type="primary">pepA</name>
    <name evidence="10" type="ORF">J2X07_001857</name>
</gene>
<feature type="binding site" evidence="8">
    <location>
        <position position="285"/>
    </location>
    <ligand>
        <name>Mn(2+)</name>
        <dbReference type="ChEBI" id="CHEBI:29035"/>
        <label>2</label>
    </ligand>
</feature>
<feature type="domain" description="Cytosol aminopeptidase" evidence="9">
    <location>
        <begin position="342"/>
        <end position="349"/>
    </location>
</feature>
<dbReference type="InterPro" id="IPR023042">
    <property type="entry name" value="Peptidase_M17_leu_NH2_pept"/>
</dbReference>
<name>A0ABU1U0D4_9BACL</name>
<reference evidence="10 11" key="1">
    <citation type="submission" date="2023-07" db="EMBL/GenBank/DDBJ databases">
        <title>Sorghum-associated microbial communities from plants grown in Nebraska, USA.</title>
        <authorList>
            <person name="Schachtman D."/>
        </authorList>
    </citation>
    <scope>NUCLEOTIDE SEQUENCE [LARGE SCALE GENOMIC DNA]</scope>
    <source>
        <strain evidence="10 11">BE211</strain>
    </source>
</reference>
<feature type="active site" evidence="8">
    <location>
        <position position="274"/>
    </location>
</feature>
<protein>
    <recommendedName>
        <fullName evidence="8">Probable cytosol aminopeptidase</fullName>
        <ecNumber evidence="8">3.4.11.1</ecNumber>
    </recommendedName>
    <alternativeName>
        <fullName evidence="8">Leucine aminopeptidase</fullName>
        <shortName evidence="8">LAP</shortName>
        <ecNumber evidence="8">3.4.11.10</ecNumber>
    </alternativeName>
    <alternativeName>
        <fullName evidence="8">Leucyl aminopeptidase</fullName>
    </alternativeName>
</protein>
<dbReference type="SUPFAM" id="SSF53187">
    <property type="entry name" value="Zn-dependent exopeptidases"/>
    <property type="match status" value="1"/>
</dbReference>
<feature type="active site" evidence="8">
    <location>
        <position position="348"/>
    </location>
</feature>
<keyword evidence="8" id="KW-0479">Metal-binding</keyword>
<comment type="cofactor">
    <cofactor evidence="8">
        <name>Mn(2+)</name>
        <dbReference type="ChEBI" id="CHEBI:29035"/>
    </cofactor>
    <text evidence="8">Binds 2 manganese ions per subunit.</text>
</comment>
<dbReference type="Pfam" id="PF02789">
    <property type="entry name" value="Peptidase_M17_N"/>
    <property type="match status" value="1"/>
</dbReference>
<keyword evidence="4 8" id="KW-0031">Aminopeptidase</keyword>
<evidence type="ECO:0000313" key="10">
    <source>
        <dbReference type="EMBL" id="MDR7072871.1"/>
    </source>
</evidence>